<dbReference type="PANTHER" id="PTHR45872:SF2">
    <property type="entry name" value="RHO GUANINE NUCLEOTIDE EXCHANGE FACTOR 2, ISOFORM D"/>
    <property type="match status" value="1"/>
</dbReference>
<feature type="non-terminal residue" evidence="2">
    <location>
        <position position="1"/>
    </location>
</feature>
<name>A0A7D9E323_PARCT</name>
<dbReference type="AlphaFoldDB" id="A0A7D9E323"/>
<dbReference type="Pfam" id="PF17820">
    <property type="entry name" value="PDZ_6"/>
    <property type="match status" value="1"/>
</dbReference>
<dbReference type="InterPro" id="IPR001478">
    <property type="entry name" value="PDZ"/>
</dbReference>
<organism evidence="2 3">
    <name type="scientific">Paramuricea clavata</name>
    <name type="common">Red gorgonian</name>
    <name type="synonym">Violescent sea-whip</name>
    <dbReference type="NCBI Taxonomy" id="317549"/>
    <lineage>
        <taxon>Eukaryota</taxon>
        <taxon>Metazoa</taxon>
        <taxon>Cnidaria</taxon>
        <taxon>Anthozoa</taxon>
        <taxon>Octocorallia</taxon>
        <taxon>Malacalcyonacea</taxon>
        <taxon>Plexauridae</taxon>
        <taxon>Paramuricea</taxon>
    </lineage>
</organism>
<evidence type="ECO:0000313" key="2">
    <source>
        <dbReference type="EMBL" id="CAB3998696.1"/>
    </source>
</evidence>
<dbReference type="SUPFAM" id="SSF50156">
    <property type="entry name" value="PDZ domain-like"/>
    <property type="match status" value="1"/>
</dbReference>
<dbReference type="Proteomes" id="UP001152795">
    <property type="component" value="Unassembled WGS sequence"/>
</dbReference>
<gene>
    <name evidence="2" type="ORF">PACLA_8A000745</name>
</gene>
<dbReference type="GO" id="GO:0005085">
    <property type="term" value="F:guanyl-nucleotide exchange factor activity"/>
    <property type="evidence" value="ECO:0007669"/>
    <property type="project" value="TreeGrafter"/>
</dbReference>
<dbReference type="Gene3D" id="2.30.42.10">
    <property type="match status" value="1"/>
</dbReference>
<proteinExistence type="predicted"/>
<reference evidence="2" key="1">
    <citation type="submission" date="2020-04" db="EMBL/GenBank/DDBJ databases">
        <authorList>
            <person name="Alioto T."/>
            <person name="Alioto T."/>
            <person name="Gomez Garrido J."/>
        </authorList>
    </citation>
    <scope>NUCLEOTIDE SEQUENCE</scope>
    <source>
        <strain evidence="2">A484AB</strain>
    </source>
</reference>
<dbReference type="PROSITE" id="PS50106">
    <property type="entry name" value="PDZ"/>
    <property type="match status" value="1"/>
</dbReference>
<feature type="region of interest" description="Disordered" evidence="1">
    <location>
        <begin position="48"/>
        <end position="75"/>
    </location>
</feature>
<dbReference type="PANTHER" id="PTHR45872">
    <property type="entry name" value="RHO GUANINE NUCLEOTIDE EXCHANGE FACTOR 2, ISOFORM D"/>
    <property type="match status" value="1"/>
</dbReference>
<evidence type="ECO:0000256" key="1">
    <source>
        <dbReference type="SAM" id="MobiDB-lite"/>
    </source>
</evidence>
<protein>
    <submittedName>
        <fullName evidence="2">Rho guanine nucleotide exchange factor 12</fullName>
    </submittedName>
</protein>
<dbReference type="InterPro" id="IPR036034">
    <property type="entry name" value="PDZ_sf"/>
</dbReference>
<dbReference type="GO" id="GO:0007186">
    <property type="term" value="P:G protein-coupled receptor signaling pathway"/>
    <property type="evidence" value="ECO:0007669"/>
    <property type="project" value="TreeGrafter"/>
</dbReference>
<accession>A0A7D9E323</accession>
<dbReference type="GO" id="GO:0001664">
    <property type="term" value="F:G protein-coupled receptor binding"/>
    <property type="evidence" value="ECO:0007669"/>
    <property type="project" value="TreeGrafter"/>
</dbReference>
<comment type="caution">
    <text evidence="2">The sequence shown here is derived from an EMBL/GenBank/DDBJ whole genome shotgun (WGS) entry which is preliminary data.</text>
</comment>
<dbReference type="OrthoDB" id="2272012at2759"/>
<sequence>GAAYRAGVRVGDKIVKVNGTLVTNSNHKEVVTLIKAGSYVALTLLGKPPSSRNSGSASPSAGSLSPGIGSPTSPSAELAIKSLTFI</sequence>
<evidence type="ECO:0000313" key="3">
    <source>
        <dbReference type="Proteomes" id="UP001152795"/>
    </source>
</evidence>
<feature type="compositionally biased region" description="Low complexity" evidence="1">
    <location>
        <begin position="48"/>
        <end position="71"/>
    </location>
</feature>
<keyword evidence="3" id="KW-1185">Reference proteome</keyword>
<dbReference type="InterPro" id="IPR041489">
    <property type="entry name" value="PDZ_6"/>
</dbReference>
<dbReference type="GO" id="GO:0005737">
    <property type="term" value="C:cytoplasm"/>
    <property type="evidence" value="ECO:0007669"/>
    <property type="project" value="TreeGrafter"/>
</dbReference>
<dbReference type="EMBL" id="CACRXK020003414">
    <property type="protein sequence ID" value="CAB3998696.1"/>
    <property type="molecule type" value="Genomic_DNA"/>
</dbReference>